<evidence type="ECO:0000256" key="6">
    <source>
        <dbReference type="ARBA" id="ARBA00022837"/>
    </source>
</evidence>
<keyword evidence="5" id="KW-0677">Repeat</keyword>
<feature type="domain" description="Cadherin" evidence="12">
    <location>
        <begin position="353"/>
        <end position="393"/>
    </location>
</feature>
<dbReference type="PANTHER" id="PTHR24028">
    <property type="entry name" value="CADHERIN-87A"/>
    <property type="match status" value="1"/>
</dbReference>
<feature type="domain" description="Cadherin" evidence="12">
    <location>
        <begin position="71"/>
        <end position="181"/>
    </location>
</feature>
<feature type="domain" description="Cadherin" evidence="12">
    <location>
        <begin position="18"/>
        <end position="70"/>
    </location>
</feature>
<name>A0A0N4VIL5_ENTVE</name>
<keyword evidence="7" id="KW-1133">Transmembrane helix</keyword>
<evidence type="ECO:0000256" key="2">
    <source>
        <dbReference type="ARBA" id="ARBA00022475"/>
    </source>
</evidence>
<feature type="chain" id="PRO_5005887560" evidence="11">
    <location>
        <begin position="20"/>
        <end position="505"/>
    </location>
</feature>
<dbReference type="Gene3D" id="2.60.40.60">
    <property type="entry name" value="Cadherins"/>
    <property type="match status" value="5"/>
</dbReference>
<dbReference type="FunFam" id="2.60.40.60:FF:000007">
    <property type="entry name" value="Protocadherin alpha 2"/>
    <property type="match status" value="1"/>
</dbReference>
<accession>A0A0N4VIL5</accession>
<comment type="subcellular location">
    <subcellularLocation>
        <location evidence="1">Cell membrane</location>
        <topology evidence="1">Single-pass type I membrane protein</topology>
    </subcellularLocation>
</comment>
<dbReference type="WBParaSite" id="EVEC_0001066801-mRNA-1">
    <property type="protein sequence ID" value="EVEC_0001066801-mRNA-1"/>
    <property type="gene ID" value="EVEC_0001066801"/>
</dbReference>
<keyword evidence="8" id="KW-0472">Membrane</keyword>
<feature type="domain" description="Cadherin" evidence="12">
    <location>
        <begin position="399"/>
        <end position="477"/>
    </location>
</feature>
<evidence type="ECO:0000256" key="5">
    <source>
        <dbReference type="ARBA" id="ARBA00022737"/>
    </source>
</evidence>
<evidence type="ECO:0000256" key="9">
    <source>
        <dbReference type="ARBA" id="ARBA00023180"/>
    </source>
</evidence>
<dbReference type="GO" id="GO:0007156">
    <property type="term" value="P:homophilic cell adhesion via plasma membrane adhesion molecules"/>
    <property type="evidence" value="ECO:0007669"/>
    <property type="project" value="InterPro"/>
</dbReference>
<sequence>LLLLLVFIFFFFNFQFISVDETSGEITVRAKLDHELESVYDFVVVPISGIEKSMHVYIHVNDENDNAPEFPVSSISVEVSEYARLHSEISIPSAVDKDSPPYNVQKYQIKSGNVNNAFRLATRNVNSVEYVDLVVNGELDREYRAHYELIIEAADGGNPPKIGTLNVSVNILDANDNSPEFSEPRYSAEVPWNVTEGFNVITVRASDPDQGLNSKIAYSLVQAHPSLKPHFGIDSRTGTVTVTDASFEAGSVHELLVVASDHGLPQPLQTTAFLTIVVSKSTEPIPQFDIYWLTDSGNPQIYENATAGYVLARIAVQNVEPNSEVDLEGCDSICLEQTQKQNVYLALACKLLFDRELKSSYSINFLIKNNNVVILEHPVVLEVLDVNDNAPQFGNSMLRVTYNRSGDEEDVVRIVATDADAGENARIRYSIFETDLRCPNGEVQFRVRAEDNGVPSLSSVVDVFVDIIESGEHPPVFSKPLYEVTVREDIDVGTCLLEVSLPSHF</sequence>
<organism evidence="13">
    <name type="scientific">Enterobius vermicularis</name>
    <name type="common">Human pinworm</name>
    <dbReference type="NCBI Taxonomy" id="51028"/>
    <lineage>
        <taxon>Eukaryota</taxon>
        <taxon>Metazoa</taxon>
        <taxon>Ecdysozoa</taxon>
        <taxon>Nematoda</taxon>
        <taxon>Chromadorea</taxon>
        <taxon>Rhabditida</taxon>
        <taxon>Spirurina</taxon>
        <taxon>Oxyuridomorpha</taxon>
        <taxon>Oxyuroidea</taxon>
        <taxon>Oxyuridae</taxon>
        <taxon>Enterobius</taxon>
    </lineage>
</organism>
<evidence type="ECO:0000259" key="12">
    <source>
        <dbReference type="PROSITE" id="PS50268"/>
    </source>
</evidence>
<dbReference type="FunFam" id="2.60.40.60:FF:000033">
    <property type="entry name" value="FAT atypical cadherin 1"/>
    <property type="match status" value="1"/>
</dbReference>
<evidence type="ECO:0000256" key="10">
    <source>
        <dbReference type="PROSITE-ProRule" id="PRU00043"/>
    </source>
</evidence>
<dbReference type="InterPro" id="IPR050174">
    <property type="entry name" value="Protocadherin/Cadherin-CA"/>
</dbReference>
<dbReference type="AlphaFoldDB" id="A0A0N4VIL5"/>
<keyword evidence="4 11" id="KW-0732">Signal</keyword>
<keyword evidence="2" id="KW-1003">Cell membrane</keyword>
<evidence type="ECO:0000256" key="4">
    <source>
        <dbReference type="ARBA" id="ARBA00022729"/>
    </source>
</evidence>
<dbReference type="GO" id="GO:0005509">
    <property type="term" value="F:calcium ion binding"/>
    <property type="evidence" value="ECO:0007669"/>
    <property type="project" value="UniProtKB-UniRule"/>
</dbReference>
<dbReference type="PROSITE" id="PS50268">
    <property type="entry name" value="CADHERIN_2"/>
    <property type="match status" value="5"/>
</dbReference>
<feature type="signal peptide" evidence="11">
    <location>
        <begin position="1"/>
        <end position="19"/>
    </location>
</feature>
<evidence type="ECO:0000256" key="8">
    <source>
        <dbReference type="ARBA" id="ARBA00023136"/>
    </source>
</evidence>
<protein>
    <submittedName>
        <fullName evidence="13">Cadherin</fullName>
    </submittedName>
</protein>
<dbReference type="CDD" id="cd11304">
    <property type="entry name" value="Cadherin_repeat"/>
    <property type="match status" value="4"/>
</dbReference>
<feature type="domain" description="Cadherin" evidence="12">
    <location>
        <begin position="182"/>
        <end position="288"/>
    </location>
</feature>
<dbReference type="InterPro" id="IPR002126">
    <property type="entry name" value="Cadherin-like_dom"/>
</dbReference>
<dbReference type="PRINTS" id="PR00205">
    <property type="entry name" value="CADHERIN"/>
</dbReference>
<keyword evidence="9" id="KW-0325">Glycoprotein</keyword>
<evidence type="ECO:0000313" key="13">
    <source>
        <dbReference type="WBParaSite" id="EVEC_0001066801-mRNA-1"/>
    </source>
</evidence>
<dbReference type="InterPro" id="IPR020894">
    <property type="entry name" value="Cadherin_CS"/>
</dbReference>
<dbReference type="SMART" id="SM00112">
    <property type="entry name" value="CA"/>
    <property type="match status" value="5"/>
</dbReference>
<evidence type="ECO:0000256" key="7">
    <source>
        <dbReference type="ARBA" id="ARBA00022989"/>
    </source>
</evidence>
<dbReference type="GO" id="GO:0005886">
    <property type="term" value="C:plasma membrane"/>
    <property type="evidence" value="ECO:0007669"/>
    <property type="project" value="UniProtKB-SubCell"/>
</dbReference>
<evidence type="ECO:0000256" key="1">
    <source>
        <dbReference type="ARBA" id="ARBA00004251"/>
    </source>
</evidence>
<evidence type="ECO:0000256" key="11">
    <source>
        <dbReference type="SAM" id="SignalP"/>
    </source>
</evidence>
<reference evidence="13" key="1">
    <citation type="submission" date="2017-02" db="UniProtKB">
        <authorList>
            <consortium name="WormBaseParasite"/>
        </authorList>
    </citation>
    <scope>IDENTIFICATION</scope>
</reference>
<dbReference type="PANTHER" id="PTHR24028:SF328">
    <property type="entry name" value="CADHERIN-3"/>
    <property type="match status" value="1"/>
</dbReference>
<dbReference type="SUPFAM" id="SSF49313">
    <property type="entry name" value="Cadherin-like"/>
    <property type="match status" value="5"/>
</dbReference>
<dbReference type="InterPro" id="IPR015919">
    <property type="entry name" value="Cadherin-like_sf"/>
</dbReference>
<dbReference type="Pfam" id="PF00028">
    <property type="entry name" value="Cadherin"/>
    <property type="match status" value="2"/>
</dbReference>
<evidence type="ECO:0000256" key="3">
    <source>
        <dbReference type="ARBA" id="ARBA00022692"/>
    </source>
</evidence>
<keyword evidence="3" id="KW-0812">Transmembrane</keyword>
<keyword evidence="6 10" id="KW-0106">Calcium</keyword>
<dbReference type="PROSITE" id="PS00232">
    <property type="entry name" value="CADHERIN_1"/>
    <property type="match status" value="2"/>
</dbReference>
<proteinExistence type="predicted"/>